<evidence type="ECO:0000313" key="1">
    <source>
        <dbReference type="EMBL" id="NLV11040.1"/>
    </source>
</evidence>
<name>A0A847UHH8_9EURY</name>
<dbReference type="AlphaFoldDB" id="A0A847UHH8"/>
<dbReference type="EMBL" id="WOYG01000001">
    <property type="protein sequence ID" value="NLV11040.1"/>
    <property type="molecule type" value="Genomic_DNA"/>
</dbReference>
<reference evidence="1" key="1">
    <citation type="submission" date="2019-12" db="EMBL/GenBank/DDBJ databases">
        <title>Whole-genome sequence of Halomicrobium mukohataei pws1.</title>
        <authorList>
            <person name="Verma D.K."/>
            <person name="Gopal K."/>
            <person name="Prasad E.S."/>
        </authorList>
    </citation>
    <scope>NUCLEOTIDE SEQUENCE</scope>
    <source>
        <strain evidence="1">Pws1</strain>
    </source>
</reference>
<organism evidence="1 2">
    <name type="scientific">Halomicrobium mukohataei</name>
    <dbReference type="NCBI Taxonomy" id="57705"/>
    <lineage>
        <taxon>Archaea</taxon>
        <taxon>Methanobacteriati</taxon>
        <taxon>Methanobacteriota</taxon>
        <taxon>Stenosarchaea group</taxon>
        <taxon>Halobacteria</taxon>
        <taxon>Halobacteriales</taxon>
        <taxon>Haloarculaceae</taxon>
        <taxon>Halomicrobium</taxon>
    </lineage>
</organism>
<sequence length="92" mass="9135">MCFAALLNGDATDRSVVEIVLDELPRSLGNGTVAALLVIAVSVLEGASLTVTAGLALGAVALGAVLHQSVLLGGVALLRGRERLDGPSSVDG</sequence>
<gene>
    <name evidence="1" type="ORF">GOC74_14015</name>
</gene>
<dbReference type="RefSeq" id="WP_170094673.1">
    <property type="nucleotide sequence ID" value="NZ_WOYG01000001.1"/>
</dbReference>
<comment type="caution">
    <text evidence="1">The sequence shown here is derived from an EMBL/GenBank/DDBJ whole genome shotgun (WGS) entry which is preliminary data.</text>
</comment>
<protein>
    <submittedName>
        <fullName evidence="1">Uncharacterized protein</fullName>
    </submittedName>
</protein>
<proteinExistence type="predicted"/>
<dbReference type="Proteomes" id="UP000608662">
    <property type="component" value="Unassembled WGS sequence"/>
</dbReference>
<accession>A0A847UHH8</accession>
<evidence type="ECO:0000313" key="2">
    <source>
        <dbReference type="Proteomes" id="UP000608662"/>
    </source>
</evidence>
<dbReference type="OrthoDB" id="384061at2157"/>